<dbReference type="RefSeq" id="WP_153250696.1">
    <property type="nucleotide sequence ID" value="NZ_CP044205.1"/>
</dbReference>
<keyword evidence="3" id="KW-0812">Transmembrane</keyword>
<dbReference type="InterPro" id="IPR058636">
    <property type="entry name" value="Beta-barrel_YknX"/>
</dbReference>
<protein>
    <submittedName>
        <fullName evidence="6">HlyD family efflux transporter periplasmic adaptor subunit</fullName>
    </submittedName>
</protein>
<keyword evidence="3" id="KW-0472">Membrane</keyword>
<dbReference type="InterPro" id="IPR059052">
    <property type="entry name" value="HH_YbhG-like"/>
</dbReference>
<dbReference type="OrthoDB" id="9793801at2"/>
<dbReference type="EMBL" id="CP044205">
    <property type="protein sequence ID" value="QFY44732.1"/>
    <property type="molecule type" value="Genomic_DNA"/>
</dbReference>
<dbReference type="InterPro" id="IPR050465">
    <property type="entry name" value="UPF0194_transport"/>
</dbReference>
<reference evidence="6 7" key="1">
    <citation type="submission" date="2019-09" db="EMBL/GenBank/DDBJ databases">
        <title>Ecophysiology of the spiral-shaped methanotroph Methylospira mobilis as revealed by the complete genome sequence.</title>
        <authorList>
            <person name="Oshkin I.Y."/>
            <person name="Dedysh S.N."/>
            <person name="Miroshnikov K."/>
            <person name="Danilova O.V."/>
            <person name="Hakobyan A."/>
            <person name="Liesack W."/>
        </authorList>
    </citation>
    <scope>NUCLEOTIDE SEQUENCE [LARGE SCALE GENOMIC DNA]</scope>
    <source>
        <strain evidence="6 7">Shm1</strain>
    </source>
</reference>
<name>A0A5Q0BNI9_9GAMM</name>
<dbReference type="Gene3D" id="2.40.50.100">
    <property type="match status" value="1"/>
</dbReference>
<evidence type="ECO:0000259" key="4">
    <source>
        <dbReference type="Pfam" id="PF25881"/>
    </source>
</evidence>
<dbReference type="Pfam" id="PF25881">
    <property type="entry name" value="HH_YBHG"/>
    <property type="match status" value="1"/>
</dbReference>
<organism evidence="6 7">
    <name type="scientific">Candidatus Methylospira mobilis</name>
    <dbReference type="NCBI Taxonomy" id="1808979"/>
    <lineage>
        <taxon>Bacteria</taxon>
        <taxon>Pseudomonadati</taxon>
        <taxon>Pseudomonadota</taxon>
        <taxon>Gammaproteobacteria</taxon>
        <taxon>Methylococcales</taxon>
        <taxon>Methylococcaceae</taxon>
        <taxon>Candidatus Methylospira</taxon>
    </lineage>
</organism>
<keyword evidence="7" id="KW-1185">Reference proteome</keyword>
<dbReference type="PANTHER" id="PTHR32347">
    <property type="entry name" value="EFFLUX SYSTEM COMPONENT YKNX-RELATED"/>
    <property type="match status" value="1"/>
</dbReference>
<evidence type="ECO:0000313" key="6">
    <source>
        <dbReference type="EMBL" id="QFY44732.1"/>
    </source>
</evidence>
<dbReference type="SUPFAM" id="SSF111369">
    <property type="entry name" value="HlyD-like secretion proteins"/>
    <property type="match status" value="2"/>
</dbReference>
<dbReference type="PANTHER" id="PTHR32347:SF29">
    <property type="entry name" value="UPF0194 MEMBRANE PROTEIN YBHG"/>
    <property type="match status" value="1"/>
</dbReference>
<dbReference type="FunCoup" id="A0A5Q0BNI9">
    <property type="interactions" value="65"/>
</dbReference>
<feature type="domain" description="YknX-like beta-barrel" evidence="5">
    <location>
        <begin position="251"/>
        <end position="333"/>
    </location>
</feature>
<accession>A0A5Q0BNI9</accession>
<evidence type="ECO:0000256" key="2">
    <source>
        <dbReference type="ARBA" id="ARBA00023054"/>
    </source>
</evidence>
<evidence type="ECO:0000256" key="1">
    <source>
        <dbReference type="ARBA" id="ARBA00004196"/>
    </source>
</evidence>
<keyword evidence="2" id="KW-0175">Coiled coil</keyword>
<dbReference type="Pfam" id="PF25990">
    <property type="entry name" value="Beta-barrel_YknX"/>
    <property type="match status" value="1"/>
</dbReference>
<evidence type="ECO:0000313" key="7">
    <source>
        <dbReference type="Proteomes" id="UP000325755"/>
    </source>
</evidence>
<dbReference type="Gene3D" id="1.10.287.470">
    <property type="entry name" value="Helix hairpin bin"/>
    <property type="match status" value="1"/>
</dbReference>
<dbReference type="GO" id="GO:0042597">
    <property type="term" value="C:periplasmic space"/>
    <property type="evidence" value="ECO:0007669"/>
    <property type="project" value="UniProtKB-SubCell"/>
</dbReference>
<dbReference type="Gene3D" id="2.40.30.170">
    <property type="match status" value="1"/>
</dbReference>
<gene>
    <name evidence="6" type="ORF">F6R98_20605</name>
</gene>
<dbReference type="Proteomes" id="UP000325755">
    <property type="component" value="Chromosome"/>
</dbReference>
<keyword evidence="3" id="KW-1133">Transmembrane helix</keyword>
<proteinExistence type="predicted"/>
<dbReference type="AlphaFoldDB" id="A0A5Q0BNI9"/>
<evidence type="ECO:0000259" key="5">
    <source>
        <dbReference type="Pfam" id="PF25990"/>
    </source>
</evidence>
<feature type="transmembrane region" description="Helical" evidence="3">
    <location>
        <begin position="12"/>
        <end position="30"/>
    </location>
</feature>
<sequence>MPLNAVFKKKWILLLCVAAIGGSFLTWQWSNRAHDDRGLLLYGNIDLRQVSLVFNNSERISEVLALEGDRIRKGQVLARLDTSRLIPRVAEVEAQTEAQKHVVERMHNGSRPEEIAQARANTDAARADADYARAQYERLRLLSGESSGKAVSQQDLDSSRYTLSSADARFMQNKKALDLAVIGPRKEDIAQAEAQWHSYEAQLAYLRQQLKDAELLAPSNAVVRSRLLEPGEMASPVRPVFSLALIDPKWVRAYVGEADLGHLHPGAQAQVSVDSFPDRSYHGWIGFISPVAEFTPKSVQTEELRPSLAYEVRVFVTDESDDLRLGMPATVRVLLPQPN</sequence>
<evidence type="ECO:0000256" key="3">
    <source>
        <dbReference type="SAM" id="Phobius"/>
    </source>
</evidence>
<comment type="subcellular location">
    <subcellularLocation>
        <location evidence="1">Cell envelope</location>
    </subcellularLocation>
</comment>
<feature type="domain" description="YbhG-like alpha-helical hairpin" evidence="4">
    <location>
        <begin position="101"/>
        <end position="212"/>
    </location>
</feature>
<dbReference type="KEGG" id="mmob:F6R98_20605"/>
<dbReference type="InParanoid" id="A0A5Q0BNI9"/>